<feature type="non-terminal residue" evidence="2">
    <location>
        <position position="1"/>
    </location>
</feature>
<comment type="caution">
    <text evidence="2">The sequence shown here is derived from an EMBL/GenBank/DDBJ whole genome shotgun (WGS) entry which is preliminary data.</text>
</comment>
<dbReference type="InterPro" id="IPR036837">
    <property type="entry name" value="Cation_efflux_CTD_sf"/>
</dbReference>
<feature type="non-terminal residue" evidence="2">
    <location>
        <position position="129"/>
    </location>
</feature>
<gene>
    <name evidence="2" type="ORF">S01H1_23614</name>
</gene>
<sequence>FFDLRLRKSGPFILGETKVGIRKFIDVKKAHEIADKVEEKVKKRVFPIESFMVHVEPFKSNWHHLVFPVSEKQGLNSKISDKFARASYFLFVNLKKDKFKGFYFLKNSHQEKRIKAGLAVAKLVGKQKS</sequence>
<name>X0UEJ3_9ZZZZ</name>
<proteinExistence type="predicted"/>
<evidence type="ECO:0000259" key="1">
    <source>
        <dbReference type="Pfam" id="PF16916"/>
    </source>
</evidence>
<dbReference type="AlphaFoldDB" id="X0UEJ3"/>
<dbReference type="SUPFAM" id="SSF53146">
    <property type="entry name" value="Nitrogenase accessory factor-like"/>
    <property type="match status" value="1"/>
</dbReference>
<reference evidence="2" key="1">
    <citation type="journal article" date="2014" name="Front. Microbiol.">
        <title>High frequency of phylogenetically diverse reductive dehalogenase-homologous genes in deep subseafloor sedimentary metagenomes.</title>
        <authorList>
            <person name="Kawai M."/>
            <person name="Futagami T."/>
            <person name="Toyoda A."/>
            <person name="Takaki Y."/>
            <person name="Nishi S."/>
            <person name="Hori S."/>
            <person name="Arai W."/>
            <person name="Tsubouchi T."/>
            <person name="Morono Y."/>
            <person name="Uchiyama I."/>
            <person name="Ito T."/>
            <person name="Fujiyama A."/>
            <person name="Inagaki F."/>
            <person name="Takami H."/>
        </authorList>
    </citation>
    <scope>NUCLEOTIDE SEQUENCE</scope>
    <source>
        <strain evidence="2">Expedition CK06-06</strain>
    </source>
</reference>
<dbReference type="Gene3D" id="3.30.70.1350">
    <property type="entry name" value="Cation efflux protein, cytoplasmic domain"/>
    <property type="match status" value="1"/>
</dbReference>
<dbReference type="SUPFAM" id="SSF160240">
    <property type="entry name" value="Cation efflux protein cytoplasmic domain-like"/>
    <property type="match status" value="1"/>
</dbReference>
<accession>X0UEJ3</accession>
<organism evidence="2">
    <name type="scientific">marine sediment metagenome</name>
    <dbReference type="NCBI Taxonomy" id="412755"/>
    <lineage>
        <taxon>unclassified sequences</taxon>
        <taxon>metagenomes</taxon>
        <taxon>ecological metagenomes</taxon>
    </lineage>
</organism>
<dbReference type="InterPro" id="IPR036105">
    <property type="entry name" value="DiNase_FeMo-co_biosyn_sf"/>
</dbReference>
<dbReference type="InterPro" id="IPR027470">
    <property type="entry name" value="Cation_efflux_CTD"/>
</dbReference>
<dbReference type="Pfam" id="PF16916">
    <property type="entry name" value="ZT_dimer"/>
    <property type="match status" value="1"/>
</dbReference>
<dbReference type="EMBL" id="BARS01013700">
    <property type="protein sequence ID" value="GAF98822.1"/>
    <property type="molecule type" value="Genomic_DNA"/>
</dbReference>
<feature type="domain" description="Cation efflux protein cytoplasmic" evidence="1">
    <location>
        <begin position="3"/>
        <end position="58"/>
    </location>
</feature>
<evidence type="ECO:0000313" key="2">
    <source>
        <dbReference type="EMBL" id="GAF98822.1"/>
    </source>
</evidence>
<dbReference type="Gene3D" id="3.30.420.130">
    <property type="entry name" value="Dinitrogenase iron-molybdenum cofactor biosynthesis domain"/>
    <property type="match status" value="1"/>
</dbReference>
<protein>
    <recommendedName>
        <fullName evidence="1">Cation efflux protein cytoplasmic domain-containing protein</fullName>
    </recommendedName>
</protein>